<dbReference type="SUPFAM" id="SSF56420">
    <property type="entry name" value="Peptide deformylase"/>
    <property type="match status" value="1"/>
</dbReference>
<accession>A0A1T4LQ67</accession>
<feature type="binding site" evidence="3">
    <location>
        <position position="88"/>
    </location>
    <ligand>
        <name>Fe cation</name>
        <dbReference type="ChEBI" id="CHEBI:24875"/>
    </ligand>
</feature>
<dbReference type="CDD" id="cd00487">
    <property type="entry name" value="Pep_deformylase"/>
    <property type="match status" value="1"/>
</dbReference>
<dbReference type="PRINTS" id="PR01576">
    <property type="entry name" value="PDEFORMYLASE"/>
</dbReference>
<sequence length="150" mass="16672">MALRKIVEMGDPVLNKKCRKIENFDEKLSTLIDDMFDTMYEANGVGLAAPQVGMLKRVVVIDCGDGPIELVNPEITMSEGEQMETEGCLSVPGKYGVCKRPAKVQVKAQDRTGKWHIYTGEELKARCFCHELDHLEGILFVSKVIGKLEG</sequence>
<dbReference type="OrthoDB" id="9784988at2"/>
<dbReference type="InterPro" id="IPR023635">
    <property type="entry name" value="Peptide_deformylase"/>
</dbReference>
<comment type="function">
    <text evidence="3">Removes the formyl group from the N-terminal Met of newly synthesized proteins. Requires at least a dipeptide for an efficient rate of reaction. N-terminal L-methionine is a prerequisite for activity but the enzyme has broad specificity at other positions.</text>
</comment>
<dbReference type="PANTHER" id="PTHR10458">
    <property type="entry name" value="PEPTIDE DEFORMYLASE"/>
    <property type="match status" value="1"/>
</dbReference>
<evidence type="ECO:0000256" key="1">
    <source>
        <dbReference type="ARBA" id="ARBA00010759"/>
    </source>
</evidence>
<keyword evidence="3" id="KW-0378">Hydrolase</keyword>
<feature type="active site" evidence="3">
    <location>
        <position position="131"/>
    </location>
</feature>
<keyword evidence="5" id="KW-1185">Reference proteome</keyword>
<evidence type="ECO:0000313" key="4">
    <source>
        <dbReference type="EMBL" id="SJZ56604.1"/>
    </source>
</evidence>
<organism evidence="4 5">
    <name type="scientific">Eubacterium coprostanoligenes</name>
    <dbReference type="NCBI Taxonomy" id="290054"/>
    <lineage>
        <taxon>Bacteria</taxon>
        <taxon>Bacillati</taxon>
        <taxon>Bacillota</taxon>
        <taxon>Clostridia</taxon>
        <taxon>Eubacteriales</taxon>
        <taxon>Eubacteriaceae</taxon>
        <taxon>Eubacterium</taxon>
    </lineage>
</organism>
<comment type="similarity">
    <text evidence="1 3">Belongs to the polypeptide deformylase family.</text>
</comment>
<dbReference type="EMBL" id="FUWW01000009">
    <property type="protein sequence ID" value="SJZ56604.1"/>
    <property type="molecule type" value="Genomic_DNA"/>
</dbReference>
<dbReference type="STRING" id="290054.SAMN02745114_00964"/>
<feature type="binding site" evidence="3">
    <location>
        <position position="134"/>
    </location>
    <ligand>
        <name>Fe cation</name>
        <dbReference type="ChEBI" id="CHEBI:24875"/>
    </ligand>
</feature>
<reference evidence="4 5" key="1">
    <citation type="submission" date="2017-02" db="EMBL/GenBank/DDBJ databases">
        <authorList>
            <person name="Peterson S.W."/>
        </authorList>
    </citation>
    <scope>NUCLEOTIDE SEQUENCE [LARGE SCALE GENOMIC DNA]</scope>
    <source>
        <strain evidence="4 5">ATCC 51222</strain>
    </source>
</reference>
<comment type="catalytic activity">
    <reaction evidence="3">
        <text>N-terminal N-formyl-L-methionyl-[peptide] + H2O = N-terminal L-methionyl-[peptide] + formate</text>
        <dbReference type="Rhea" id="RHEA:24420"/>
        <dbReference type="Rhea" id="RHEA-COMP:10639"/>
        <dbReference type="Rhea" id="RHEA-COMP:10640"/>
        <dbReference type="ChEBI" id="CHEBI:15377"/>
        <dbReference type="ChEBI" id="CHEBI:15740"/>
        <dbReference type="ChEBI" id="CHEBI:49298"/>
        <dbReference type="ChEBI" id="CHEBI:64731"/>
        <dbReference type="EC" id="3.5.1.88"/>
    </reaction>
</comment>
<dbReference type="Gene3D" id="3.90.45.10">
    <property type="entry name" value="Peptide deformylase"/>
    <property type="match status" value="1"/>
</dbReference>
<dbReference type="HAMAP" id="MF_00163">
    <property type="entry name" value="Pep_deformylase"/>
    <property type="match status" value="1"/>
</dbReference>
<proteinExistence type="inferred from homology"/>
<dbReference type="NCBIfam" id="TIGR00079">
    <property type="entry name" value="pept_deformyl"/>
    <property type="match status" value="1"/>
</dbReference>
<dbReference type="Pfam" id="PF01327">
    <property type="entry name" value="Pep_deformylase"/>
    <property type="match status" value="1"/>
</dbReference>
<comment type="cofactor">
    <cofactor evidence="3">
        <name>Fe(2+)</name>
        <dbReference type="ChEBI" id="CHEBI:29033"/>
    </cofactor>
    <text evidence="3">Binds 1 Fe(2+) ion.</text>
</comment>
<dbReference type="GO" id="GO:0006412">
    <property type="term" value="P:translation"/>
    <property type="evidence" value="ECO:0007669"/>
    <property type="project" value="UniProtKB-UniRule"/>
</dbReference>
<evidence type="ECO:0000313" key="5">
    <source>
        <dbReference type="Proteomes" id="UP000190657"/>
    </source>
</evidence>
<dbReference type="PANTHER" id="PTHR10458:SF22">
    <property type="entry name" value="PEPTIDE DEFORMYLASE"/>
    <property type="match status" value="1"/>
</dbReference>
<dbReference type="Proteomes" id="UP000190657">
    <property type="component" value="Unassembled WGS sequence"/>
</dbReference>
<dbReference type="GO" id="GO:0042586">
    <property type="term" value="F:peptide deformylase activity"/>
    <property type="evidence" value="ECO:0007669"/>
    <property type="project" value="UniProtKB-UniRule"/>
</dbReference>
<gene>
    <name evidence="3" type="primary">def</name>
    <name evidence="4" type="ORF">SAMN02745114_00964</name>
</gene>
<dbReference type="NCBIfam" id="NF001159">
    <property type="entry name" value="PRK00150.1-3"/>
    <property type="match status" value="1"/>
</dbReference>
<keyword evidence="3" id="KW-0648">Protein biosynthesis</keyword>
<dbReference type="GO" id="GO:0046872">
    <property type="term" value="F:metal ion binding"/>
    <property type="evidence" value="ECO:0007669"/>
    <property type="project" value="UniProtKB-KW"/>
</dbReference>
<protein>
    <recommendedName>
        <fullName evidence="3">Peptide deformylase</fullName>
        <shortName evidence="3">PDF</shortName>
        <ecNumber evidence="3">3.5.1.88</ecNumber>
    </recommendedName>
    <alternativeName>
        <fullName evidence="3">Polypeptide deformylase</fullName>
    </alternativeName>
</protein>
<keyword evidence="3" id="KW-0479">Metal-binding</keyword>
<dbReference type="EC" id="3.5.1.88" evidence="3"/>
<dbReference type="RefSeq" id="WP_078768453.1">
    <property type="nucleotide sequence ID" value="NZ_FUWW01000009.1"/>
</dbReference>
<dbReference type="PIRSF" id="PIRSF004749">
    <property type="entry name" value="Pep_def"/>
    <property type="match status" value="1"/>
</dbReference>
<name>A0A1T4LQ67_9FIRM</name>
<keyword evidence="2 3" id="KW-0408">Iron</keyword>
<evidence type="ECO:0000256" key="3">
    <source>
        <dbReference type="HAMAP-Rule" id="MF_00163"/>
    </source>
</evidence>
<dbReference type="AlphaFoldDB" id="A0A1T4LQ67"/>
<feature type="binding site" evidence="3">
    <location>
        <position position="130"/>
    </location>
    <ligand>
        <name>Fe cation</name>
        <dbReference type="ChEBI" id="CHEBI:24875"/>
    </ligand>
</feature>
<evidence type="ECO:0000256" key="2">
    <source>
        <dbReference type="ARBA" id="ARBA00023004"/>
    </source>
</evidence>
<dbReference type="InterPro" id="IPR036821">
    <property type="entry name" value="Peptide_deformylase_sf"/>
</dbReference>